<keyword evidence="1" id="KW-0812">Transmembrane</keyword>
<evidence type="ECO:0000313" key="3">
    <source>
        <dbReference type="Proteomes" id="UP001204798"/>
    </source>
</evidence>
<name>A0ABT2EVT9_9BACT</name>
<dbReference type="RefSeq" id="WP_259101739.1">
    <property type="nucleotide sequence ID" value="NZ_CP130454.1"/>
</dbReference>
<reference evidence="2 3" key="1">
    <citation type="submission" date="2022-08" db="EMBL/GenBank/DDBJ databases">
        <title>Bacterial and archaeal communities from various locations to study Microbial Dark Matter (Phase II).</title>
        <authorList>
            <person name="Stepanauskas R."/>
        </authorList>
    </citation>
    <scope>NUCLEOTIDE SEQUENCE [LARGE SCALE GENOMIC DNA]</scope>
    <source>
        <strain evidence="2 3">PD1</strain>
    </source>
</reference>
<evidence type="ECO:0000313" key="2">
    <source>
        <dbReference type="EMBL" id="MCS3921028.1"/>
    </source>
</evidence>
<comment type="caution">
    <text evidence="2">The sequence shown here is derived from an EMBL/GenBank/DDBJ whole genome shotgun (WGS) entry which is preliminary data.</text>
</comment>
<protein>
    <submittedName>
        <fullName evidence="2">Uncharacterized protein</fullName>
    </submittedName>
</protein>
<keyword evidence="1" id="KW-1133">Transmembrane helix</keyword>
<keyword evidence="1" id="KW-0472">Membrane</keyword>
<gene>
    <name evidence="2" type="ORF">M2350_003469</name>
</gene>
<accession>A0ABT2EVT9</accession>
<sequence>MRPEVDFTFADCTKALDGWFGMVRALRISLCEEMESSGFLSALLHAVCGYMLLLLVLAFLLSALFGTAFNWAWDLVERIIPAPVSQQQISNEVSPQA</sequence>
<keyword evidence="3" id="KW-1185">Reference proteome</keyword>
<feature type="transmembrane region" description="Helical" evidence="1">
    <location>
        <begin position="42"/>
        <end position="69"/>
    </location>
</feature>
<proteinExistence type="predicted"/>
<dbReference type="EMBL" id="JANUCP010000008">
    <property type="protein sequence ID" value="MCS3921028.1"/>
    <property type="molecule type" value="Genomic_DNA"/>
</dbReference>
<dbReference type="Proteomes" id="UP001204798">
    <property type="component" value="Unassembled WGS sequence"/>
</dbReference>
<organism evidence="2 3">
    <name type="scientific">Candidatus Fervidibacter sacchari</name>
    <dbReference type="NCBI Taxonomy" id="1448929"/>
    <lineage>
        <taxon>Bacteria</taxon>
        <taxon>Candidatus Fervidibacterota</taxon>
        <taxon>Candidatus Fervidibacter</taxon>
    </lineage>
</organism>
<evidence type="ECO:0000256" key="1">
    <source>
        <dbReference type="SAM" id="Phobius"/>
    </source>
</evidence>